<proteinExistence type="predicted"/>
<dbReference type="EC" id="3.4.19.13" evidence="1"/>
<dbReference type="GO" id="GO:0103068">
    <property type="term" value="F:leukotriene C4 gamma-glutamyl transferase activity"/>
    <property type="evidence" value="ECO:0007669"/>
    <property type="project" value="UniProtKB-EC"/>
</dbReference>
<dbReference type="PRINTS" id="PR01210">
    <property type="entry name" value="GGTRANSPTASE"/>
</dbReference>
<dbReference type="GO" id="GO:0036374">
    <property type="term" value="F:glutathione hydrolase activity"/>
    <property type="evidence" value="ECO:0007669"/>
    <property type="project" value="UniProtKB-EC"/>
</dbReference>
<dbReference type="EMBL" id="MLJW01000095">
    <property type="protein sequence ID" value="OIR00422.1"/>
    <property type="molecule type" value="Genomic_DNA"/>
</dbReference>
<gene>
    <name evidence="1" type="primary">ywrD_5</name>
    <name evidence="1" type="ORF">GALL_174870</name>
</gene>
<dbReference type="InterPro" id="IPR043137">
    <property type="entry name" value="GGT_ssub_C"/>
</dbReference>
<protein>
    <submittedName>
        <fullName evidence="1">Putative gamma-glutamyltransferase YwrD</fullName>
        <ecNumber evidence="1">2.3.2.2</ecNumber>
        <ecNumber evidence="1">3.4.19.13</ecNumber>
    </submittedName>
</protein>
<dbReference type="Pfam" id="PF01019">
    <property type="entry name" value="G_glu_transpept"/>
    <property type="match status" value="1"/>
</dbReference>
<dbReference type="SUPFAM" id="SSF56235">
    <property type="entry name" value="N-terminal nucleophile aminohydrolases (Ntn hydrolases)"/>
    <property type="match status" value="1"/>
</dbReference>
<keyword evidence="1" id="KW-0808">Transferase</keyword>
<dbReference type="PANTHER" id="PTHR43881:SF5">
    <property type="entry name" value="GAMMA-GLUTAMYLTRANSPEPTIDASE"/>
    <property type="match status" value="1"/>
</dbReference>
<dbReference type="Gene3D" id="1.10.246.130">
    <property type="match status" value="1"/>
</dbReference>
<reference evidence="1" key="1">
    <citation type="submission" date="2016-10" db="EMBL/GenBank/DDBJ databases">
        <title>Sequence of Gallionella enrichment culture.</title>
        <authorList>
            <person name="Poehlein A."/>
            <person name="Muehling M."/>
            <person name="Daniel R."/>
        </authorList>
    </citation>
    <scope>NUCLEOTIDE SEQUENCE</scope>
</reference>
<dbReference type="InterPro" id="IPR043138">
    <property type="entry name" value="GGT_lsub"/>
</dbReference>
<dbReference type="InterPro" id="IPR029055">
    <property type="entry name" value="Ntn_hydrolases_N"/>
</dbReference>
<name>A0A1J5SJY4_9ZZZZ</name>
<sequence>MIQTIRSSHGMAVAPNALAAQSALAVLRDGGNAIEAMVAAAATIAVAYPHMNGLGGDAFWLIVPPNDGAPIAIDASGPAAAAASIDAYRERGLAKIPMRGPLAMNTVAGTVGGWRQALEVSARLGGRLPLARLLADAIGYAEEGVPVTASQASATAQKRAELESLPGFADGFLPGGHVPAPGSRFVQPKLGRVLKQLVRDGLDSYYRGALAREIAADFAAVGALLTLADLEAYRPRECAPLSLELQCGTAYNLVPPTQGVISLAILALLERTGIANVAADSADHIHLCVEATKQAFLLRDAHLTDPAEMRVDPAELLAAGRLEQLAAAIRPDRALPWGGKSKSGDTVWMGTVDNDGLAVSFIQSVYHEYGSGVVLPSTGINWQNRGASFSLERDHLLALKPGKKPFHTLNPAAARLHDGRVMVYGTMGGDGQPQTQAAVFSRYVWFDQELQRAVSAPRWLLGRTWGQESDTLKLEGRFAAAIVADLRRRGHELEILNDYDETVGHAGAIVRGSDGILQGAFDPRSDGCVAGY</sequence>
<keyword evidence="1" id="KW-0012">Acyltransferase</keyword>
<organism evidence="1">
    <name type="scientific">mine drainage metagenome</name>
    <dbReference type="NCBI Taxonomy" id="410659"/>
    <lineage>
        <taxon>unclassified sequences</taxon>
        <taxon>metagenomes</taxon>
        <taxon>ecological metagenomes</taxon>
    </lineage>
</organism>
<comment type="caution">
    <text evidence="1">The sequence shown here is derived from an EMBL/GenBank/DDBJ whole genome shotgun (WGS) entry which is preliminary data.</text>
</comment>
<accession>A0A1J5SJY4</accession>
<keyword evidence="1" id="KW-0378">Hydrolase</keyword>
<dbReference type="Gene3D" id="3.60.20.40">
    <property type="match status" value="1"/>
</dbReference>
<dbReference type="PANTHER" id="PTHR43881">
    <property type="entry name" value="GAMMA-GLUTAMYLTRANSPEPTIDASE (AFU_ORTHOLOGUE AFUA_4G13580)"/>
    <property type="match status" value="1"/>
</dbReference>
<dbReference type="EC" id="2.3.2.2" evidence="1"/>
<evidence type="ECO:0000313" key="1">
    <source>
        <dbReference type="EMBL" id="OIR00422.1"/>
    </source>
</evidence>
<dbReference type="AlphaFoldDB" id="A0A1J5SJY4"/>
<dbReference type="InterPro" id="IPR052896">
    <property type="entry name" value="GGT-like_enzyme"/>
</dbReference>